<dbReference type="Gene3D" id="1.25.40.20">
    <property type="entry name" value="Ankyrin repeat-containing domain"/>
    <property type="match status" value="2"/>
</dbReference>
<dbReference type="InterPro" id="IPR002110">
    <property type="entry name" value="Ankyrin_rpt"/>
</dbReference>
<gene>
    <name evidence="1" type="ORF">CC86DRAFT_418074</name>
</gene>
<evidence type="ECO:0000313" key="2">
    <source>
        <dbReference type="Proteomes" id="UP000799424"/>
    </source>
</evidence>
<reference evidence="1" key="1">
    <citation type="journal article" date="2020" name="Stud. Mycol.">
        <title>101 Dothideomycetes genomes: a test case for predicting lifestyles and emergence of pathogens.</title>
        <authorList>
            <person name="Haridas S."/>
            <person name="Albert R."/>
            <person name="Binder M."/>
            <person name="Bloem J."/>
            <person name="Labutti K."/>
            <person name="Salamov A."/>
            <person name="Andreopoulos B."/>
            <person name="Baker S."/>
            <person name="Barry K."/>
            <person name="Bills G."/>
            <person name="Bluhm B."/>
            <person name="Cannon C."/>
            <person name="Castanera R."/>
            <person name="Culley D."/>
            <person name="Daum C."/>
            <person name="Ezra D."/>
            <person name="Gonzalez J."/>
            <person name="Henrissat B."/>
            <person name="Kuo A."/>
            <person name="Liang C."/>
            <person name="Lipzen A."/>
            <person name="Lutzoni F."/>
            <person name="Magnuson J."/>
            <person name="Mondo S."/>
            <person name="Nolan M."/>
            <person name="Ohm R."/>
            <person name="Pangilinan J."/>
            <person name="Park H.-J."/>
            <person name="Ramirez L."/>
            <person name="Alfaro M."/>
            <person name="Sun H."/>
            <person name="Tritt A."/>
            <person name="Yoshinaga Y."/>
            <person name="Zwiers L.-H."/>
            <person name="Turgeon B."/>
            <person name="Goodwin S."/>
            <person name="Spatafora J."/>
            <person name="Crous P."/>
            <person name="Grigoriev I."/>
        </authorList>
    </citation>
    <scope>NUCLEOTIDE SEQUENCE</scope>
    <source>
        <strain evidence="1">CBS 113818</strain>
    </source>
</reference>
<organism evidence="1 2">
    <name type="scientific">Ophiobolus disseminans</name>
    <dbReference type="NCBI Taxonomy" id="1469910"/>
    <lineage>
        <taxon>Eukaryota</taxon>
        <taxon>Fungi</taxon>
        <taxon>Dikarya</taxon>
        <taxon>Ascomycota</taxon>
        <taxon>Pezizomycotina</taxon>
        <taxon>Dothideomycetes</taxon>
        <taxon>Pleosporomycetidae</taxon>
        <taxon>Pleosporales</taxon>
        <taxon>Pleosporineae</taxon>
        <taxon>Phaeosphaeriaceae</taxon>
        <taxon>Ophiobolus</taxon>
    </lineage>
</organism>
<name>A0A6A6ZYP2_9PLEO</name>
<dbReference type="Proteomes" id="UP000799424">
    <property type="component" value="Unassembled WGS sequence"/>
</dbReference>
<dbReference type="AlphaFoldDB" id="A0A6A6ZYP2"/>
<keyword evidence="2" id="KW-1185">Reference proteome</keyword>
<dbReference type="EMBL" id="MU006227">
    <property type="protein sequence ID" value="KAF2825649.1"/>
    <property type="molecule type" value="Genomic_DNA"/>
</dbReference>
<dbReference type="SUPFAM" id="SSF48403">
    <property type="entry name" value="Ankyrin repeat"/>
    <property type="match status" value="1"/>
</dbReference>
<dbReference type="InterPro" id="IPR036770">
    <property type="entry name" value="Ankyrin_rpt-contain_sf"/>
</dbReference>
<proteinExistence type="predicted"/>
<dbReference type="SMART" id="SM00248">
    <property type="entry name" value="ANK"/>
    <property type="match status" value="3"/>
</dbReference>
<accession>A0A6A6ZYP2</accession>
<evidence type="ECO:0000313" key="1">
    <source>
        <dbReference type="EMBL" id="KAF2825649.1"/>
    </source>
</evidence>
<protein>
    <submittedName>
        <fullName evidence="1">Uncharacterized protein</fullName>
    </submittedName>
</protein>
<sequence>MWSSSGPGHSPKSLWCSRGLNGSRVCNPDTALAQGSITERILNGYTRPEVLSALDKPVPGPVATAVQQTRSIPSTRNPYTPEIHRSVLRGNVDDVTRYAETGRDVNAQGTGGETALHYIVCLPEQVSQTMATILLRSGADIFLQTHNSVTFSEQPIILNHIDVSTSPLYLAISYDQVSIVKLFMESHNDPHDGRFWTRSNNILALAAQYQSISCLQYFLNSPMWSATCQSRLNTFDIRKLSQLYYACRPGLFRLSVQILFGRASLKAKANQLPHHFYQLGRDVHSWIVNLGTTNKDTYTCRSQGITDDQSTTLGTSHATGPQERRFHFNTSSGVFRQCGPSTYSPFRSLSAWHLGSHGTLRTASPRDS</sequence>